<evidence type="ECO:0000259" key="1">
    <source>
        <dbReference type="Pfam" id="PF01636"/>
    </source>
</evidence>
<dbReference type="PANTHER" id="PTHR23020:SF41">
    <property type="entry name" value="AMINOGLYCOSIDE PHOSPHOTRANSFERASE DOMAIN-CONTAINING PROTEIN"/>
    <property type="match status" value="1"/>
</dbReference>
<keyword evidence="3" id="KW-1185">Reference proteome</keyword>
<keyword evidence="2" id="KW-0418">Kinase</keyword>
<dbReference type="Proteomes" id="UP000758603">
    <property type="component" value="Unassembled WGS sequence"/>
</dbReference>
<dbReference type="Pfam" id="PF01636">
    <property type="entry name" value="APH"/>
    <property type="match status" value="1"/>
</dbReference>
<accession>A0A9P8ZUT6</accession>
<protein>
    <submittedName>
        <fullName evidence="2">Kinase-like domain-containing protein</fullName>
    </submittedName>
</protein>
<dbReference type="RefSeq" id="XP_045954771.1">
    <property type="nucleotide sequence ID" value="XM_046107780.1"/>
</dbReference>
<dbReference type="OrthoDB" id="411145at2759"/>
<sequence>MAASTPLGNIARSLLSQEDLELVSCNAFQSLWAGYGHVCSIQATQGRAGSPGSAKKEPLSLILKYISPPPTANISDEGHLRKVLSYQVEQYFYTHLASQLPESVAVAQCIASISDGKTTALLLKDLKASDRTFKPNVAFTVSLEKRGELNSVQAHAALDWLAGFHGHFWGKTTQLSRNQLLQPPLKEAERQTTRAVSGGNHGPGLGFDVQGIWLNGGYTYLATRRKEYATLVRDKGVEWSDILCRPSPGGGPSLAERVAAFLAPSSESSSSHSMSGYETIIHGDVKSENMFASEKGDQVAFVDFQYVGLGLGVCDLAKLFTCSIPMTMLVDDPEGDLQEGELSMQPGEKSLLLYYLQKLEDIAGKTYPWDIFLQHWEIALIDWLRFQASWGFWGNTEWLEARVRYITKRIDI</sequence>
<keyword evidence="2" id="KW-0808">Transferase</keyword>
<organism evidence="2 3">
    <name type="scientific">Truncatella angustata</name>
    <dbReference type="NCBI Taxonomy" id="152316"/>
    <lineage>
        <taxon>Eukaryota</taxon>
        <taxon>Fungi</taxon>
        <taxon>Dikarya</taxon>
        <taxon>Ascomycota</taxon>
        <taxon>Pezizomycotina</taxon>
        <taxon>Sordariomycetes</taxon>
        <taxon>Xylariomycetidae</taxon>
        <taxon>Amphisphaeriales</taxon>
        <taxon>Sporocadaceae</taxon>
        <taxon>Truncatella</taxon>
    </lineage>
</organism>
<dbReference type="AlphaFoldDB" id="A0A9P8ZUT6"/>
<dbReference type="SUPFAM" id="SSF56112">
    <property type="entry name" value="Protein kinase-like (PK-like)"/>
    <property type="match status" value="1"/>
</dbReference>
<dbReference type="GO" id="GO:0016301">
    <property type="term" value="F:kinase activity"/>
    <property type="evidence" value="ECO:0007669"/>
    <property type="project" value="UniProtKB-KW"/>
</dbReference>
<feature type="domain" description="Aminoglycoside phosphotransferase" evidence="1">
    <location>
        <begin position="258"/>
        <end position="320"/>
    </location>
</feature>
<dbReference type="Gene3D" id="3.90.1200.10">
    <property type="match status" value="1"/>
</dbReference>
<gene>
    <name evidence="2" type="ORF">BKA67DRAFT_661252</name>
</gene>
<dbReference type="PANTHER" id="PTHR23020">
    <property type="entry name" value="UNCHARACTERIZED NUCLEAR HORMONE RECEPTOR-RELATED"/>
    <property type="match status" value="1"/>
</dbReference>
<reference evidence="2" key="1">
    <citation type="journal article" date="2021" name="Nat. Commun.">
        <title>Genetic determinants of endophytism in the Arabidopsis root mycobiome.</title>
        <authorList>
            <person name="Mesny F."/>
            <person name="Miyauchi S."/>
            <person name="Thiergart T."/>
            <person name="Pickel B."/>
            <person name="Atanasova L."/>
            <person name="Karlsson M."/>
            <person name="Huettel B."/>
            <person name="Barry K.W."/>
            <person name="Haridas S."/>
            <person name="Chen C."/>
            <person name="Bauer D."/>
            <person name="Andreopoulos W."/>
            <person name="Pangilinan J."/>
            <person name="LaButti K."/>
            <person name="Riley R."/>
            <person name="Lipzen A."/>
            <person name="Clum A."/>
            <person name="Drula E."/>
            <person name="Henrissat B."/>
            <person name="Kohler A."/>
            <person name="Grigoriev I.V."/>
            <person name="Martin F.M."/>
            <person name="Hacquard S."/>
        </authorList>
    </citation>
    <scope>NUCLEOTIDE SEQUENCE</scope>
    <source>
        <strain evidence="2">MPI-SDFR-AT-0073</strain>
    </source>
</reference>
<evidence type="ECO:0000313" key="3">
    <source>
        <dbReference type="Proteomes" id="UP000758603"/>
    </source>
</evidence>
<dbReference type="InterPro" id="IPR052961">
    <property type="entry name" value="Oxido-Kinase-like_Enzymes"/>
</dbReference>
<comment type="caution">
    <text evidence="2">The sequence shown here is derived from an EMBL/GenBank/DDBJ whole genome shotgun (WGS) entry which is preliminary data.</text>
</comment>
<name>A0A9P8ZUT6_9PEZI</name>
<dbReference type="GeneID" id="70136671"/>
<evidence type="ECO:0000313" key="2">
    <source>
        <dbReference type="EMBL" id="KAH6648264.1"/>
    </source>
</evidence>
<dbReference type="EMBL" id="JAGPXC010000007">
    <property type="protein sequence ID" value="KAH6648264.1"/>
    <property type="molecule type" value="Genomic_DNA"/>
</dbReference>
<proteinExistence type="predicted"/>
<dbReference type="InterPro" id="IPR011009">
    <property type="entry name" value="Kinase-like_dom_sf"/>
</dbReference>
<dbReference type="InterPro" id="IPR002575">
    <property type="entry name" value="Aminoglycoside_PTrfase"/>
</dbReference>